<accession>A0ABR9PFX8</accession>
<feature type="coiled-coil region" evidence="2">
    <location>
        <begin position="39"/>
        <end position="83"/>
    </location>
</feature>
<keyword evidence="4" id="KW-0812">Transmembrane</keyword>
<dbReference type="InterPro" id="IPR036737">
    <property type="entry name" value="OmpA-like_sf"/>
</dbReference>
<dbReference type="CDD" id="cd07185">
    <property type="entry name" value="OmpA_C-like"/>
    <property type="match status" value="1"/>
</dbReference>
<dbReference type="InterPro" id="IPR050330">
    <property type="entry name" value="Bact_OuterMem_StrucFunc"/>
</dbReference>
<evidence type="ECO:0000313" key="6">
    <source>
        <dbReference type="EMBL" id="MBE4746817.1"/>
    </source>
</evidence>
<dbReference type="PANTHER" id="PTHR30329:SF20">
    <property type="entry name" value="EXPORTED PROTEIN"/>
    <property type="match status" value="1"/>
</dbReference>
<evidence type="ECO:0000256" key="2">
    <source>
        <dbReference type="SAM" id="Coils"/>
    </source>
</evidence>
<feature type="compositionally biased region" description="Basic residues" evidence="3">
    <location>
        <begin position="273"/>
        <end position="288"/>
    </location>
</feature>
<keyword evidence="1 4" id="KW-0472">Membrane</keyword>
<name>A0ABR9PFX8_9BACT</name>
<keyword evidence="7" id="KW-1185">Reference proteome</keyword>
<sequence>MDDARTEAARGRWRWLPWGLLAVGVVVASAGAWLGSRSLHALETRAAQLEREATESEAHVAQLQTLRQAMERRLRTLERQQQAAEWGGAAAQVQARNAEAQHMRREAALATLGAALKDALAGGDVSLDLEDDALRMEVSERLLFAPASTQLTPEGARLLKQSAGVLQGALADHRVAVEAHTDEVLPAAPGAPASTAWELSAARAVTVVRHLGEREKLDPARLSATGHAAHRPRVPGDSPPNRALNRRVTLRLSPTPVTPQSVAVASTEPPPRPVKRAAKAKAKKMARR</sequence>
<dbReference type="EMBL" id="JAAIYO010000001">
    <property type="protein sequence ID" value="MBE4746817.1"/>
    <property type="molecule type" value="Genomic_DNA"/>
</dbReference>
<comment type="caution">
    <text evidence="6">The sequence shown here is derived from an EMBL/GenBank/DDBJ whole genome shotgun (WGS) entry which is preliminary data.</text>
</comment>
<evidence type="ECO:0000256" key="3">
    <source>
        <dbReference type="SAM" id="MobiDB-lite"/>
    </source>
</evidence>
<feature type="domain" description="OmpA-like" evidence="5">
    <location>
        <begin position="131"/>
        <end position="256"/>
    </location>
</feature>
<evidence type="ECO:0000259" key="5">
    <source>
        <dbReference type="PROSITE" id="PS51123"/>
    </source>
</evidence>
<dbReference type="Gene3D" id="3.30.1330.60">
    <property type="entry name" value="OmpA-like domain"/>
    <property type="match status" value="1"/>
</dbReference>
<dbReference type="PROSITE" id="PS51123">
    <property type="entry name" value="OMPA_2"/>
    <property type="match status" value="1"/>
</dbReference>
<protein>
    <submittedName>
        <fullName evidence="6">OmpA family protein</fullName>
    </submittedName>
</protein>
<evidence type="ECO:0000313" key="7">
    <source>
        <dbReference type="Proteomes" id="UP001516472"/>
    </source>
</evidence>
<feature type="transmembrane region" description="Helical" evidence="4">
    <location>
        <begin position="15"/>
        <end position="35"/>
    </location>
</feature>
<organism evidence="6 7">
    <name type="scientific">Corallococcus soli</name>
    <dbReference type="NCBI Taxonomy" id="2710757"/>
    <lineage>
        <taxon>Bacteria</taxon>
        <taxon>Pseudomonadati</taxon>
        <taxon>Myxococcota</taxon>
        <taxon>Myxococcia</taxon>
        <taxon>Myxococcales</taxon>
        <taxon>Cystobacterineae</taxon>
        <taxon>Myxococcaceae</taxon>
        <taxon>Corallococcus</taxon>
    </lineage>
</organism>
<dbReference type="PANTHER" id="PTHR30329">
    <property type="entry name" value="STATOR ELEMENT OF FLAGELLAR MOTOR COMPLEX"/>
    <property type="match status" value="1"/>
</dbReference>
<evidence type="ECO:0000256" key="1">
    <source>
        <dbReference type="PROSITE-ProRule" id="PRU00473"/>
    </source>
</evidence>
<gene>
    <name evidence="6" type="ORF">G4177_01345</name>
</gene>
<dbReference type="RefSeq" id="WP_193346236.1">
    <property type="nucleotide sequence ID" value="NZ_CBCSIP010000042.1"/>
</dbReference>
<reference evidence="6 7" key="1">
    <citation type="submission" date="2020-02" db="EMBL/GenBank/DDBJ databases">
        <authorList>
            <person name="Babadi Z.K."/>
            <person name="Risdian C."/>
            <person name="Ebrahimipour G.H."/>
            <person name="Wink J."/>
        </authorList>
    </citation>
    <scope>NUCLEOTIDE SEQUENCE [LARGE SCALE GENOMIC DNA]</scope>
    <source>
        <strain evidence="6 7">ZKHCc1 1396</strain>
    </source>
</reference>
<proteinExistence type="predicted"/>
<evidence type="ECO:0000256" key="4">
    <source>
        <dbReference type="SAM" id="Phobius"/>
    </source>
</evidence>
<keyword evidence="4" id="KW-1133">Transmembrane helix</keyword>
<dbReference type="Pfam" id="PF00691">
    <property type="entry name" value="OmpA"/>
    <property type="match status" value="1"/>
</dbReference>
<dbReference type="SUPFAM" id="SSF103088">
    <property type="entry name" value="OmpA-like"/>
    <property type="match status" value="1"/>
</dbReference>
<feature type="region of interest" description="Disordered" evidence="3">
    <location>
        <begin position="221"/>
        <end position="288"/>
    </location>
</feature>
<keyword evidence="2" id="KW-0175">Coiled coil</keyword>
<dbReference type="Proteomes" id="UP001516472">
    <property type="component" value="Unassembled WGS sequence"/>
</dbReference>
<dbReference type="InterPro" id="IPR006665">
    <property type="entry name" value="OmpA-like"/>
</dbReference>